<keyword evidence="5" id="KW-0378">Hydrolase</keyword>
<dbReference type="PANTHER" id="PTHR47965">
    <property type="entry name" value="ASPARTYL PROTEASE-RELATED"/>
    <property type="match status" value="1"/>
</dbReference>
<feature type="compositionally biased region" description="Polar residues" evidence="7">
    <location>
        <begin position="266"/>
        <end position="275"/>
    </location>
</feature>
<dbReference type="STRING" id="1202772.A0A1V9Z142"/>
<dbReference type="PANTHER" id="PTHR47965:SF12">
    <property type="entry name" value="ASPARTIC PROTEINASE 3-RELATED"/>
    <property type="match status" value="1"/>
</dbReference>
<keyword evidence="3" id="KW-0732">Signal</keyword>
<dbReference type="InterPro" id="IPR001461">
    <property type="entry name" value="Aspartic_peptidase_A1"/>
</dbReference>
<dbReference type="GO" id="GO:0004190">
    <property type="term" value="F:aspartic-type endopeptidase activity"/>
    <property type="evidence" value="ECO:0007669"/>
    <property type="project" value="UniProtKB-KW"/>
</dbReference>
<dbReference type="Pfam" id="PF00026">
    <property type="entry name" value="Asp"/>
    <property type="match status" value="1"/>
</dbReference>
<protein>
    <submittedName>
        <fullName evidence="9">Aspartyl protease family A01B</fullName>
    </submittedName>
</protein>
<evidence type="ECO:0000256" key="6">
    <source>
        <dbReference type="ARBA" id="ARBA00023145"/>
    </source>
</evidence>
<keyword evidence="6" id="KW-0865">Zymogen</keyword>
<keyword evidence="2 9" id="KW-0645">Protease</keyword>
<evidence type="ECO:0000256" key="3">
    <source>
        <dbReference type="ARBA" id="ARBA00022729"/>
    </source>
</evidence>
<dbReference type="Proteomes" id="UP000243579">
    <property type="component" value="Unassembled WGS sequence"/>
</dbReference>
<reference evidence="9 10" key="1">
    <citation type="journal article" date="2014" name="Genome Biol. Evol.">
        <title>The secreted proteins of Achlya hypogyna and Thraustotheca clavata identify the ancestral oomycete secretome and reveal gene acquisitions by horizontal gene transfer.</title>
        <authorList>
            <person name="Misner I."/>
            <person name="Blouin N."/>
            <person name="Leonard G."/>
            <person name="Richards T.A."/>
            <person name="Lane C.E."/>
        </authorList>
    </citation>
    <scope>NUCLEOTIDE SEQUENCE [LARGE SCALE GENOMIC DNA]</scope>
    <source>
        <strain evidence="9 10">ATCC 48635</strain>
    </source>
</reference>
<dbReference type="GO" id="GO:0006508">
    <property type="term" value="P:proteolysis"/>
    <property type="evidence" value="ECO:0007669"/>
    <property type="project" value="UniProtKB-KW"/>
</dbReference>
<dbReference type="Gene3D" id="2.40.70.10">
    <property type="entry name" value="Acid Proteases"/>
    <property type="match status" value="1"/>
</dbReference>
<evidence type="ECO:0000256" key="1">
    <source>
        <dbReference type="ARBA" id="ARBA00007447"/>
    </source>
</evidence>
<gene>
    <name evidence="9" type="ORF">ACHHYP_04398</name>
</gene>
<dbReference type="PROSITE" id="PS51767">
    <property type="entry name" value="PEPTIDASE_A1"/>
    <property type="match status" value="1"/>
</dbReference>
<dbReference type="OrthoDB" id="75601at2759"/>
<sequence length="285" mass="30080">MYVDGSGWTAAMVNDIGYIGQMSKEPSEEAMLHNGARFHVATQVTAAGALANGPESGVIGFSKAPTTFLAALVADQKISRNAFSLCLAAQGGTIVLGGSDQNLHLPSATTAVSPMVPKANKYALSLVDIRIGPQSISSVWFPTSTVLVDSGSTLSYLPPGVVVSFVQAFKQATGVDYVDSTLYSRDKVLAWPTITLEFAGSAPETKVTLELPPTKYMYETSSGQFIPGLRTRTPTAGVVGANAMVDIDILFDLDRNEIAFTPANCSHTSATSKTPDQPVDKLKLE</sequence>
<evidence type="ECO:0000256" key="4">
    <source>
        <dbReference type="ARBA" id="ARBA00022750"/>
    </source>
</evidence>
<evidence type="ECO:0000313" key="10">
    <source>
        <dbReference type="Proteomes" id="UP000243579"/>
    </source>
</evidence>
<dbReference type="PROSITE" id="PS00141">
    <property type="entry name" value="ASP_PROTEASE"/>
    <property type="match status" value="1"/>
</dbReference>
<evidence type="ECO:0000256" key="5">
    <source>
        <dbReference type="ARBA" id="ARBA00022801"/>
    </source>
</evidence>
<proteinExistence type="inferred from homology"/>
<dbReference type="SUPFAM" id="SSF50630">
    <property type="entry name" value="Acid proteases"/>
    <property type="match status" value="1"/>
</dbReference>
<organism evidence="9 10">
    <name type="scientific">Achlya hypogyna</name>
    <name type="common">Oomycete</name>
    <name type="synonym">Protoachlya hypogyna</name>
    <dbReference type="NCBI Taxonomy" id="1202772"/>
    <lineage>
        <taxon>Eukaryota</taxon>
        <taxon>Sar</taxon>
        <taxon>Stramenopiles</taxon>
        <taxon>Oomycota</taxon>
        <taxon>Saprolegniomycetes</taxon>
        <taxon>Saprolegniales</taxon>
        <taxon>Achlyaceae</taxon>
        <taxon>Achlya</taxon>
    </lineage>
</organism>
<comment type="caution">
    <text evidence="9">The sequence shown here is derived from an EMBL/GenBank/DDBJ whole genome shotgun (WGS) entry which is preliminary data.</text>
</comment>
<evidence type="ECO:0000259" key="8">
    <source>
        <dbReference type="PROSITE" id="PS51767"/>
    </source>
</evidence>
<dbReference type="InterPro" id="IPR001969">
    <property type="entry name" value="Aspartic_peptidase_AS"/>
</dbReference>
<dbReference type="InterPro" id="IPR033121">
    <property type="entry name" value="PEPTIDASE_A1"/>
</dbReference>
<feature type="region of interest" description="Disordered" evidence="7">
    <location>
        <begin position="266"/>
        <end position="285"/>
    </location>
</feature>
<dbReference type="EMBL" id="JNBR01000504">
    <property type="protein sequence ID" value="OQR91744.1"/>
    <property type="molecule type" value="Genomic_DNA"/>
</dbReference>
<feature type="domain" description="Peptidase A1" evidence="8">
    <location>
        <begin position="1"/>
        <end position="261"/>
    </location>
</feature>
<evidence type="ECO:0000256" key="2">
    <source>
        <dbReference type="ARBA" id="ARBA00022670"/>
    </source>
</evidence>
<dbReference type="InterPro" id="IPR021109">
    <property type="entry name" value="Peptidase_aspartic_dom_sf"/>
</dbReference>
<evidence type="ECO:0000313" key="9">
    <source>
        <dbReference type="EMBL" id="OQR91744.1"/>
    </source>
</evidence>
<keyword evidence="10" id="KW-1185">Reference proteome</keyword>
<keyword evidence="4" id="KW-0064">Aspartyl protease</keyword>
<accession>A0A1V9Z142</accession>
<comment type="similarity">
    <text evidence="1">Belongs to the peptidase A1 family.</text>
</comment>
<name>A0A1V9Z142_ACHHY</name>
<evidence type="ECO:0000256" key="7">
    <source>
        <dbReference type="SAM" id="MobiDB-lite"/>
    </source>
</evidence>
<dbReference type="AlphaFoldDB" id="A0A1V9Z142"/>